<dbReference type="PRINTS" id="PR00998">
    <property type="entry name" value="CRBOXYPTASET"/>
</dbReference>
<feature type="binding site" evidence="9">
    <location>
        <position position="269"/>
    </location>
    <ligand>
        <name>Zn(2+)</name>
        <dbReference type="ChEBI" id="CHEBI:29105"/>
        <note>catalytic</note>
    </ligand>
</feature>
<keyword evidence="2 8" id="KW-0645">Protease</keyword>
<evidence type="ECO:0000256" key="5">
    <source>
        <dbReference type="ARBA" id="ARBA00023049"/>
    </source>
</evidence>
<keyword evidence="3 8" id="KW-0479">Metal-binding</keyword>
<dbReference type="KEGG" id="tagg:NF865_07225"/>
<dbReference type="EC" id="3.4.17.19" evidence="8"/>
<dbReference type="GO" id="GO:0004181">
    <property type="term" value="F:metallocarboxypeptidase activity"/>
    <property type="evidence" value="ECO:0007669"/>
    <property type="project" value="UniProtKB-UniRule"/>
</dbReference>
<feature type="binding site" evidence="9">
    <location>
        <position position="273"/>
    </location>
    <ligand>
        <name>Zn(2+)</name>
        <dbReference type="ChEBI" id="CHEBI:29105"/>
        <note>catalytic</note>
    </ligand>
</feature>
<dbReference type="PIRSF" id="PIRSF006615">
    <property type="entry name" value="Zn_crbxpep_Taq"/>
    <property type="match status" value="1"/>
</dbReference>
<evidence type="ECO:0000256" key="8">
    <source>
        <dbReference type="PIRNR" id="PIRNR006615"/>
    </source>
</evidence>
<dbReference type="CDD" id="cd06460">
    <property type="entry name" value="M32_Taq"/>
    <property type="match status" value="1"/>
</dbReference>
<dbReference type="RefSeq" id="WP_253304081.1">
    <property type="nucleotide sequence ID" value="NZ_CP099582.1"/>
</dbReference>
<protein>
    <recommendedName>
        <fullName evidence="8">Metal-dependent carboxypeptidase</fullName>
        <ecNumber evidence="8">3.4.17.19</ecNumber>
    </recommendedName>
</protein>
<evidence type="ECO:0000256" key="1">
    <source>
        <dbReference type="ARBA" id="ARBA00022645"/>
    </source>
</evidence>
<dbReference type="Proteomes" id="UP001055732">
    <property type="component" value="Chromosome"/>
</dbReference>
<keyword evidence="5 8" id="KW-0482">Metalloprotease</keyword>
<evidence type="ECO:0000256" key="10">
    <source>
        <dbReference type="PIRSR" id="PIRSR006615-2"/>
    </source>
</evidence>
<keyword evidence="1 8" id="KW-0121">Carboxypeptidase</keyword>
<gene>
    <name evidence="11" type="ORF">NF865_07225</name>
</gene>
<comment type="function">
    <text evidence="8">Broad specificity carboxypetidase that releases amino acids sequentially from the C-terminus, including neutral, aromatic, polar and basic residues.</text>
</comment>
<dbReference type="AlphaFoldDB" id="A0A9E7MWB5"/>
<evidence type="ECO:0000256" key="9">
    <source>
        <dbReference type="PIRSR" id="PIRSR006615-1"/>
    </source>
</evidence>
<dbReference type="EMBL" id="CP099582">
    <property type="protein sequence ID" value="USS40124.1"/>
    <property type="molecule type" value="Genomic_DNA"/>
</dbReference>
<evidence type="ECO:0000256" key="2">
    <source>
        <dbReference type="ARBA" id="ARBA00022670"/>
    </source>
</evidence>
<feature type="binding site" evidence="9">
    <location>
        <position position="299"/>
    </location>
    <ligand>
        <name>Zn(2+)</name>
        <dbReference type="ChEBI" id="CHEBI:29105"/>
        <note>catalytic</note>
    </ligand>
</feature>
<comment type="catalytic activity">
    <reaction evidence="6 8">
        <text>Release of a C-terminal amino acid with broad specificity, except for -Pro.</text>
        <dbReference type="EC" id="3.4.17.19"/>
    </reaction>
</comment>
<dbReference type="Pfam" id="PF02074">
    <property type="entry name" value="Peptidase_M32"/>
    <property type="match status" value="1"/>
</dbReference>
<dbReference type="GO" id="GO:0046914">
    <property type="term" value="F:transition metal ion binding"/>
    <property type="evidence" value="ECO:0007669"/>
    <property type="project" value="UniProtKB-ARBA"/>
</dbReference>
<organism evidence="11 12">
    <name type="scientific">Thermococcus aggregans</name>
    <dbReference type="NCBI Taxonomy" id="110163"/>
    <lineage>
        <taxon>Archaea</taxon>
        <taxon>Methanobacteriati</taxon>
        <taxon>Methanobacteriota</taxon>
        <taxon>Thermococci</taxon>
        <taxon>Thermococcales</taxon>
        <taxon>Thermococcaceae</taxon>
        <taxon>Thermococcus</taxon>
    </lineage>
</organism>
<dbReference type="PANTHER" id="PTHR34217:SF1">
    <property type="entry name" value="CARBOXYPEPTIDASE 1"/>
    <property type="match status" value="1"/>
</dbReference>
<comment type="cofactor">
    <cofactor evidence="9">
        <name>Zn(2+)</name>
        <dbReference type="ChEBI" id="CHEBI:29105"/>
    </cofactor>
    <text evidence="9">Binds 1 zinc ion per subunit.</text>
</comment>
<evidence type="ECO:0000256" key="7">
    <source>
        <dbReference type="ARBA" id="ARBA00061580"/>
    </source>
</evidence>
<proteinExistence type="inferred from homology"/>
<dbReference type="PANTHER" id="PTHR34217">
    <property type="entry name" value="METAL-DEPENDENT CARBOXYPEPTIDASE"/>
    <property type="match status" value="1"/>
</dbReference>
<dbReference type="PROSITE" id="PS52034">
    <property type="entry name" value="PEPTIDASE_M32"/>
    <property type="match status" value="1"/>
</dbReference>
<dbReference type="Gene3D" id="1.10.1370.30">
    <property type="match status" value="1"/>
</dbReference>
<dbReference type="InterPro" id="IPR001333">
    <property type="entry name" value="Peptidase_M32_Taq"/>
</dbReference>
<reference evidence="11" key="2">
    <citation type="submission" date="2022-06" db="EMBL/GenBank/DDBJ databases">
        <authorList>
            <person name="Park Y.-J."/>
        </authorList>
    </citation>
    <scope>NUCLEOTIDE SEQUENCE</scope>
    <source>
        <strain evidence="11">TY</strain>
    </source>
</reference>
<feature type="active site" description="Proton donor/acceptor" evidence="10">
    <location>
        <position position="270"/>
    </location>
</feature>
<name>A0A9E7MWB5_THEAG</name>
<keyword evidence="4 8" id="KW-0378">Hydrolase</keyword>
<dbReference type="FunFam" id="1.10.1370.30:FF:000003">
    <property type="entry name" value="Thermostable carboxypeptidase 1"/>
    <property type="match status" value="1"/>
</dbReference>
<keyword evidence="9" id="KW-0862">Zinc</keyword>
<evidence type="ECO:0000256" key="4">
    <source>
        <dbReference type="ARBA" id="ARBA00022801"/>
    </source>
</evidence>
<dbReference type="SUPFAM" id="SSF55486">
    <property type="entry name" value="Metalloproteases ('zincins'), catalytic domain"/>
    <property type="match status" value="1"/>
</dbReference>
<dbReference type="GO" id="GO:0006508">
    <property type="term" value="P:proteolysis"/>
    <property type="evidence" value="ECO:0007669"/>
    <property type="project" value="UniProtKB-UniRule"/>
</dbReference>
<keyword evidence="12" id="KW-1185">Reference proteome</keyword>
<reference evidence="11" key="1">
    <citation type="journal article" date="1998" name="Int. J. Syst. Bacteriol. 48 Pt">
        <title>Thermococcus guaymasensis sp. nov. and Thermococcus aggregans sp. nov., two novel thermophilic archaea isolated from the Guaymas Basin hydrothermal vent site.</title>
        <authorList>
            <person name="Canganella F."/>
            <person name="Jones W.J."/>
            <person name="Gambacorta A."/>
            <person name="Antranikian G."/>
        </authorList>
    </citation>
    <scope>NUCLEOTIDE SEQUENCE</scope>
    <source>
        <strain evidence="11">TY</strain>
    </source>
</reference>
<evidence type="ECO:0000313" key="11">
    <source>
        <dbReference type="EMBL" id="USS40124.1"/>
    </source>
</evidence>
<evidence type="ECO:0000256" key="3">
    <source>
        <dbReference type="ARBA" id="ARBA00022723"/>
    </source>
</evidence>
<sequence length="500" mass="58647">MAEEIFQNDTIKQILGHYRKIWAIGHAQSVLGWDMEVNMPKMGITERSTAQGELSVLSHNFMLEPKFVELVEKAAGEELNDYERGVVRVLQREIKIAKAFPPEFVRELSEVRSKATMAWAEAKEKDDFKKFEPWLDRIIELSKKAAEYLGYDEYPYDALLDLYEEGLRTRDLEPIFGKLEKELKPILDKILEEGNVPREHPLEKEEYDIEAMKKVNLKVLELLGYPLRTRGRLDVSPHPFTTGFGIHDVRITTRYEGFDFRRTLLAVVHEFGHALYELQVDERFMFSPIAGGVSLGIHESQSRFWENIIGRTREFARLIYPILKENLPFMSKYTEEDLYSYFNIVRPDFIRVEADEVTYNMHIILRYKLEKLMVNEDVKASELPELWNDEMERLLGIRPKNYKEGILQDIHWAHGTVGYFPTYSLGTLLATQIRSYILKDIPDFYEKVANGEFAPIREWLREKVHKYGSVYPPKELLERSFGEGINPEYFISYIKEKYLG</sequence>
<comment type="similarity">
    <text evidence="7 8">Belongs to the peptidase M32 family.</text>
</comment>
<evidence type="ECO:0000256" key="6">
    <source>
        <dbReference type="ARBA" id="ARBA00052755"/>
    </source>
</evidence>
<evidence type="ECO:0000313" key="12">
    <source>
        <dbReference type="Proteomes" id="UP001055732"/>
    </source>
</evidence>
<accession>A0A9E7MWB5</accession>